<dbReference type="STRING" id="428992.SAMN05216272_103101"/>
<dbReference type="SUPFAM" id="SSF56784">
    <property type="entry name" value="HAD-like"/>
    <property type="match status" value="1"/>
</dbReference>
<keyword evidence="13" id="KW-0808">Transferase</keyword>
<keyword evidence="5" id="KW-0378">Hydrolase</keyword>
<evidence type="ECO:0000256" key="4">
    <source>
        <dbReference type="ARBA" id="ARBA00022723"/>
    </source>
</evidence>
<keyword evidence="6" id="KW-0460">Magnesium</keyword>
<feature type="binding site" evidence="12">
    <location>
        <position position="192"/>
    </location>
    <ligand>
        <name>Mg(2+)</name>
        <dbReference type="ChEBI" id="CHEBI:18420"/>
    </ligand>
</feature>
<dbReference type="Proteomes" id="UP000199636">
    <property type="component" value="Unassembled WGS sequence"/>
</dbReference>
<protein>
    <recommendedName>
        <fullName evidence="2">phosphoserine phosphatase</fullName>
        <ecNumber evidence="2">3.1.3.3</ecNumber>
    </recommendedName>
</protein>
<comment type="catalytic activity">
    <reaction evidence="9">
        <text>O-phospho-D-serine + H2O = D-serine + phosphate</text>
        <dbReference type="Rhea" id="RHEA:24873"/>
        <dbReference type="ChEBI" id="CHEBI:15377"/>
        <dbReference type="ChEBI" id="CHEBI:35247"/>
        <dbReference type="ChEBI" id="CHEBI:43474"/>
        <dbReference type="ChEBI" id="CHEBI:58680"/>
        <dbReference type="EC" id="3.1.3.3"/>
    </reaction>
</comment>
<sequence>MPLNNQQEGRLWHSSISAALHRPERVARVPPSVKPVGNSFVEIACLDLEGVLVPEIWIAFAEKTGIEALKATTRDIPDYDVLMKQRLRILDEHGLKLGDIQEVIATLKPLEGAVEFVDWLRERFQVVILSDTFYEFSQPLMRQLGFPTLLCHKLITDETDRVVSYQLRQKDPKRQSVIALKSLYYRVIAAGDSYNDTTMLAEAHAGILFHAPENVIREFPQFPAVHTYEDLKREFLKASSRQLSL</sequence>
<keyword evidence="14" id="KW-1185">Reference proteome</keyword>
<dbReference type="NCBIfam" id="TIGR02137">
    <property type="entry name" value="HSK-PSP"/>
    <property type="match status" value="1"/>
</dbReference>
<feature type="binding site" evidence="11">
    <location>
        <position position="86"/>
    </location>
    <ligand>
        <name>substrate</name>
    </ligand>
</feature>
<evidence type="ECO:0000256" key="2">
    <source>
        <dbReference type="ARBA" id="ARBA00012640"/>
    </source>
</evidence>
<dbReference type="GO" id="GO:0016740">
    <property type="term" value="F:transferase activity"/>
    <property type="evidence" value="ECO:0007669"/>
    <property type="project" value="UniProtKB-KW"/>
</dbReference>
<feature type="binding site" evidence="11">
    <location>
        <position position="173"/>
    </location>
    <ligand>
        <name>substrate</name>
    </ligand>
</feature>
<name>A0A1G8F9C5_9PSED</name>
<dbReference type="CDD" id="cd02607">
    <property type="entry name" value="HAD_ThrH_like"/>
    <property type="match status" value="1"/>
</dbReference>
<feature type="binding site" evidence="12">
    <location>
        <position position="47"/>
    </location>
    <ligand>
        <name>Mg(2+)</name>
        <dbReference type="ChEBI" id="CHEBI:18420"/>
    </ligand>
</feature>
<dbReference type="GO" id="GO:0036424">
    <property type="term" value="F:L-phosphoserine phosphatase activity"/>
    <property type="evidence" value="ECO:0007669"/>
    <property type="project" value="TreeGrafter"/>
</dbReference>
<feature type="binding site" evidence="12">
    <location>
        <position position="49"/>
    </location>
    <ligand>
        <name>Mg(2+)</name>
        <dbReference type="ChEBI" id="CHEBI:18420"/>
    </ligand>
</feature>
<dbReference type="InterPro" id="IPR011863">
    <property type="entry name" value="HSK-PSP"/>
</dbReference>
<evidence type="ECO:0000256" key="10">
    <source>
        <dbReference type="PIRSR" id="PIRSR611863-1"/>
    </source>
</evidence>
<evidence type="ECO:0000313" key="13">
    <source>
        <dbReference type="EMBL" id="SDH78700.1"/>
    </source>
</evidence>
<dbReference type="PANTHER" id="PTHR43344">
    <property type="entry name" value="PHOSPHOSERINE PHOSPHATASE"/>
    <property type="match status" value="1"/>
</dbReference>
<dbReference type="Pfam" id="PF00702">
    <property type="entry name" value="Hydrolase"/>
    <property type="match status" value="1"/>
</dbReference>
<evidence type="ECO:0000256" key="1">
    <source>
        <dbReference type="ARBA" id="ARBA00005135"/>
    </source>
</evidence>
<dbReference type="EMBL" id="FNDS01000003">
    <property type="protein sequence ID" value="SDH78700.1"/>
    <property type="molecule type" value="Genomic_DNA"/>
</dbReference>
<reference evidence="14" key="1">
    <citation type="submission" date="2016-10" db="EMBL/GenBank/DDBJ databases">
        <authorList>
            <person name="Varghese N."/>
            <person name="Submissions S."/>
        </authorList>
    </citation>
    <scope>NUCLEOTIDE SEQUENCE [LARGE SCALE GENOMIC DNA]</scope>
    <source>
        <strain evidence="14">CCM 7469</strain>
    </source>
</reference>
<evidence type="ECO:0000256" key="11">
    <source>
        <dbReference type="PIRSR" id="PIRSR611863-2"/>
    </source>
</evidence>
<organism evidence="13 14">
    <name type="scientific">Pseudomonas panipatensis</name>
    <dbReference type="NCBI Taxonomy" id="428992"/>
    <lineage>
        <taxon>Bacteria</taxon>
        <taxon>Pseudomonadati</taxon>
        <taxon>Pseudomonadota</taxon>
        <taxon>Gammaproteobacteria</taxon>
        <taxon>Pseudomonadales</taxon>
        <taxon>Pseudomonadaceae</taxon>
        <taxon>Pseudomonas</taxon>
    </lineage>
</organism>
<proteinExistence type="predicted"/>
<evidence type="ECO:0000256" key="6">
    <source>
        <dbReference type="ARBA" id="ARBA00022842"/>
    </source>
</evidence>
<evidence type="ECO:0000256" key="9">
    <source>
        <dbReference type="ARBA" id="ARBA00048523"/>
    </source>
</evidence>
<dbReference type="AlphaFoldDB" id="A0A1G8F9C5"/>
<keyword evidence="7" id="KW-0718">Serine biosynthesis</keyword>
<evidence type="ECO:0000256" key="5">
    <source>
        <dbReference type="ARBA" id="ARBA00022801"/>
    </source>
</evidence>
<feature type="active site" description="Proton donor" evidence="10">
    <location>
        <position position="49"/>
    </location>
</feature>
<dbReference type="InterPro" id="IPR050582">
    <property type="entry name" value="HAD-like_SerB"/>
</dbReference>
<feature type="binding site" evidence="11">
    <location>
        <begin position="130"/>
        <end position="131"/>
    </location>
    <ligand>
        <name>substrate</name>
    </ligand>
</feature>
<dbReference type="GO" id="GO:0005737">
    <property type="term" value="C:cytoplasm"/>
    <property type="evidence" value="ECO:0007669"/>
    <property type="project" value="TreeGrafter"/>
</dbReference>
<dbReference type="Gene3D" id="3.40.50.1000">
    <property type="entry name" value="HAD superfamily/HAD-like"/>
    <property type="match status" value="1"/>
</dbReference>
<feature type="active site" description="Nucleophile" evidence="10">
    <location>
        <position position="47"/>
    </location>
</feature>
<evidence type="ECO:0000313" key="14">
    <source>
        <dbReference type="Proteomes" id="UP000199636"/>
    </source>
</evidence>
<dbReference type="GO" id="GO:0000287">
    <property type="term" value="F:magnesium ion binding"/>
    <property type="evidence" value="ECO:0007669"/>
    <property type="project" value="TreeGrafter"/>
</dbReference>
<accession>A0A1G8F9C5</accession>
<dbReference type="GO" id="GO:0006564">
    <property type="term" value="P:L-serine biosynthetic process"/>
    <property type="evidence" value="ECO:0007669"/>
    <property type="project" value="UniProtKB-KW"/>
</dbReference>
<dbReference type="InterPro" id="IPR023214">
    <property type="entry name" value="HAD_sf"/>
</dbReference>
<feature type="binding site" evidence="11">
    <location>
        <position position="55"/>
    </location>
    <ligand>
        <name>substrate</name>
    </ligand>
</feature>
<comment type="pathway">
    <text evidence="1">Amino-acid biosynthesis; L-serine biosynthesis; L-serine from 3-phospho-D-glycerate: step 3/3.</text>
</comment>
<evidence type="ECO:0000256" key="3">
    <source>
        <dbReference type="ARBA" id="ARBA00022605"/>
    </source>
</evidence>
<evidence type="ECO:0000256" key="8">
    <source>
        <dbReference type="ARBA" id="ARBA00048138"/>
    </source>
</evidence>
<dbReference type="EC" id="3.1.3.3" evidence="2"/>
<evidence type="ECO:0000256" key="7">
    <source>
        <dbReference type="ARBA" id="ARBA00023299"/>
    </source>
</evidence>
<dbReference type="Gene3D" id="3.90.1470.10">
    <property type="entry name" value="thrh gene product, domain 2"/>
    <property type="match status" value="1"/>
</dbReference>
<evidence type="ECO:0000256" key="12">
    <source>
        <dbReference type="PIRSR" id="PIRSR611863-3"/>
    </source>
</evidence>
<comment type="cofactor">
    <cofactor evidence="12">
        <name>Mg(2+)</name>
        <dbReference type="ChEBI" id="CHEBI:18420"/>
    </cofactor>
    <text evidence="12">Binds 1 Mg(2+) ion per subunit.</text>
</comment>
<dbReference type="PANTHER" id="PTHR43344:SF2">
    <property type="entry name" value="PHOSPHOSERINE PHOSPHATASE"/>
    <property type="match status" value="1"/>
</dbReference>
<dbReference type="InterPro" id="IPR036412">
    <property type="entry name" value="HAD-like_sf"/>
</dbReference>
<dbReference type="NCBIfam" id="NF010109">
    <property type="entry name" value="PRK13582.1"/>
    <property type="match status" value="1"/>
</dbReference>
<keyword evidence="4" id="KW-0479">Metal-binding</keyword>
<gene>
    <name evidence="13" type="ORF">SAMN05216272_103101</name>
</gene>
<keyword evidence="3" id="KW-0028">Amino-acid biosynthesis</keyword>
<feature type="binding site" evidence="11">
    <location>
        <position position="195"/>
    </location>
    <ligand>
        <name>substrate</name>
    </ligand>
</feature>
<comment type="catalytic activity">
    <reaction evidence="8">
        <text>O-phospho-L-serine + H2O = L-serine + phosphate</text>
        <dbReference type="Rhea" id="RHEA:21208"/>
        <dbReference type="ChEBI" id="CHEBI:15377"/>
        <dbReference type="ChEBI" id="CHEBI:33384"/>
        <dbReference type="ChEBI" id="CHEBI:43474"/>
        <dbReference type="ChEBI" id="CHEBI:57524"/>
        <dbReference type="EC" id="3.1.3.3"/>
    </reaction>
</comment>